<evidence type="ECO:0000313" key="4">
    <source>
        <dbReference type="EMBL" id="TFY58416.1"/>
    </source>
</evidence>
<sequence>MHPYVNYTLLGLVLLLTAFWHRGLFMLPVKYKEKTTLVAAHNAFKEDEYKLPKGLAPYRHKTNLRRLLSLYDVELHRDAPQKFSELRRIWDVDEEDYVRECLGRWESFGTAGLSGSMFFHSSNKQYMLKSLGRAFETRFLHEHFLPRYFEFVKSHPDSLIHKIYDVLYTMDRRLGECLRLSPNHYIIIENIAYGKQDDWETFDLKPTNYLEPVRDLLPNGMHISGATDVLPPDKVILASAEERASLLARARADVAFLASIKAIDYSVLLVRAPDGTARWGIIDTFWSLKAPRAKATKKASDTAGLPQQTVTADADGYAREVLKLLEKCVKVRKVVEEQAEVKQDVTLVDL</sequence>
<keyword evidence="2" id="KW-0812">Transmembrane</keyword>
<accession>A0A4Y9Y7D1</accession>
<dbReference type="GO" id="GO:0005886">
    <property type="term" value="C:plasma membrane"/>
    <property type="evidence" value="ECO:0007669"/>
    <property type="project" value="TreeGrafter"/>
</dbReference>
<feature type="transmembrane region" description="Helical" evidence="2">
    <location>
        <begin position="6"/>
        <end position="25"/>
    </location>
</feature>
<dbReference type="AlphaFoldDB" id="A0A4Y9Y7D1"/>
<dbReference type="GO" id="GO:0016308">
    <property type="term" value="F:1-phosphatidylinositol-4-phosphate 5-kinase activity"/>
    <property type="evidence" value="ECO:0007669"/>
    <property type="project" value="TreeGrafter"/>
</dbReference>
<keyword evidence="2" id="KW-1133">Transmembrane helix</keyword>
<feature type="domain" description="PIPK" evidence="3">
    <location>
        <begin position="7"/>
        <end position="329"/>
    </location>
</feature>
<dbReference type="EMBL" id="SEKV01000362">
    <property type="protein sequence ID" value="TFY58416.1"/>
    <property type="molecule type" value="Genomic_DNA"/>
</dbReference>
<keyword evidence="1" id="KW-0808">Transferase</keyword>
<evidence type="ECO:0000256" key="2">
    <source>
        <dbReference type="SAM" id="Phobius"/>
    </source>
</evidence>
<dbReference type="SUPFAM" id="SSF56104">
    <property type="entry name" value="SAICAR synthase-like"/>
    <property type="match status" value="1"/>
</dbReference>
<dbReference type="GO" id="GO:0046854">
    <property type="term" value="P:phosphatidylinositol phosphate biosynthetic process"/>
    <property type="evidence" value="ECO:0007669"/>
    <property type="project" value="TreeGrafter"/>
</dbReference>
<evidence type="ECO:0000256" key="1">
    <source>
        <dbReference type="PROSITE-ProRule" id="PRU00781"/>
    </source>
</evidence>
<dbReference type="Gene3D" id="3.30.800.10">
    <property type="entry name" value="Phosphatidylinositol Phosphate Kinase II Beta"/>
    <property type="match status" value="1"/>
</dbReference>
<dbReference type="InterPro" id="IPR027484">
    <property type="entry name" value="PInositol-4-P-5-kinase_N"/>
</dbReference>
<dbReference type="Gene3D" id="3.30.810.10">
    <property type="entry name" value="2-Layer Sandwich"/>
    <property type="match status" value="1"/>
</dbReference>
<gene>
    <name evidence="4" type="ORF">EVJ58_g6434</name>
</gene>
<keyword evidence="2" id="KW-0472">Membrane</keyword>
<keyword evidence="1" id="KW-0547">Nucleotide-binding</keyword>
<reference evidence="4 5" key="1">
    <citation type="submission" date="2019-01" db="EMBL/GenBank/DDBJ databases">
        <title>Genome sequencing of the rare red list fungi Fomitopsis rosea.</title>
        <authorList>
            <person name="Buettner E."/>
            <person name="Kellner H."/>
        </authorList>
    </citation>
    <scope>NUCLEOTIDE SEQUENCE [LARGE SCALE GENOMIC DNA]</scope>
    <source>
        <strain evidence="4 5">DSM 105464</strain>
    </source>
</reference>
<proteinExistence type="predicted"/>
<dbReference type="InterPro" id="IPR027483">
    <property type="entry name" value="PInositol-4-P-4/5-kinase_C_sf"/>
</dbReference>
<dbReference type="SMART" id="SM00330">
    <property type="entry name" value="PIPKc"/>
    <property type="match status" value="1"/>
</dbReference>
<dbReference type="STRING" id="34475.A0A4Y9Y7D1"/>
<organism evidence="4 5">
    <name type="scientific">Rhodofomes roseus</name>
    <dbReference type="NCBI Taxonomy" id="34475"/>
    <lineage>
        <taxon>Eukaryota</taxon>
        <taxon>Fungi</taxon>
        <taxon>Dikarya</taxon>
        <taxon>Basidiomycota</taxon>
        <taxon>Agaricomycotina</taxon>
        <taxon>Agaricomycetes</taxon>
        <taxon>Polyporales</taxon>
        <taxon>Rhodofomes</taxon>
    </lineage>
</organism>
<dbReference type="Proteomes" id="UP000298390">
    <property type="component" value="Unassembled WGS sequence"/>
</dbReference>
<dbReference type="PANTHER" id="PTHR23086">
    <property type="entry name" value="PHOSPHATIDYLINOSITOL-4-PHOSPHATE 5-KINASE"/>
    <property type="match status" value="1"/>
</dbReference>
<keyword evidence="1" id="KW-0418">Kinase</keyword>
<dbReference type="InterPro" id="IPR023610">
    <property type="entry name" value="PInositol-4/5-P-5/4-kinase"/>
</dbReference>
<comment type="caution">
    <text evidence="4">The sequence shown here is derived from an EMBL/GenBank/DDBJ whole genome shotgun (WGS) entry which is preliminary data.</text>
</comment>
<dbReference type="GO" id="GO:0005524">
    <property type="term" value="F:ATP binding"/>
    <property type="evidence" value="ECO:0007669"/>
    <property type="project" value="UniProtKB-UniRule"/>
</dbReference>
<dbReference type="InterPro" id="IPR002498">
    <property type="entry name" value="PInositol-4-P-4/5-kinase_core"/>
</dbReference>
<evidence type="ECO:0000313" key="5">
    <source>
        <dbReference type="Proteomes" id="UP000298390"/>
    </source>
</evidence>
<protein>
    <recommendedName>
        <fullName evidence="3">PIPK domain-containing protein</fullName>
    </recommendedName>
</protein>
<keyword evidence="1" id="KW-0067">ATP-binding</keyword>
<evidence type="ECO:0000259" key="3">
    <source>
        <dbReference type="PROSITE" id="PS51455"/>
    </source>
</evidence>
<dbReference type="PROSITE" id="PS51455">
    <property type="entry name" value="PIPK"/>
    <property type="match status" value="1"/>
</dbReference>
<name>A0A4Y9Y7D1_9APHY</name>
<dbReference type="Pfam" id="PF01504">
    <property type="entry name" value="PIP5K"/>
    <property type="match status" value="1"/>
</dbReference>
<dbReference type="PANTHER" id="PTHR23086:SF126">
    <property type="entry name" value="PIPK DOMAIN-CONTAINING PROTEIN"/>
    <property type="match status" value="1"/>
</dbReference>